<dbReference type="GeneID" id="301187157"/>
<dbReference type="Pfam" id="PF11171">
    <property type="entry name" value="DUF2958"/>
    <property type="match status" value="1"/>
</dbReference>
<dbReference type="KEGG" id="barh:WN72_36695"/>
<gene>
    <name evidence="1" type="ORF">WN72_36695</name>
</gene>
<accession>A0AAE7TJM6</accession>
<dbReference type="AlphaFoldDB" id="A0AAE7TJM6"/>
<dbReference type="Proteomes" id="UP000594015">
    <property type="component" value="Chromosome"/>
</dbReference>
<dbReference type="RefSeq" id="WP_141379033.1">
    <property type="nucleotide sequence ID" value="NZ_CP030050.1"/>
</dbReference>
<reference evidence="1 2" key="1">
    <citation type="submission" date="2018-06" db="EMBL/GenBank/DDBJ databases">
        <title>Comparative genomics of Bradyrhizobium nodulating Arachidis hypogaea.</title>
        <authorList>
            <person name="Li Y."/>
        </authorList>
    </citation>
    <scope>NUCLEOTIDE SEQUENCE [LARGE SCALE GENOMIC DNA]</scope>
    <source>
        <strain evidence="1 2">CCBAU 051107</strain>
    </source>
</reference>
<name>A0AAE7TJM6_9BRAD</name>
<evidence type="ECO:0000313" key="1">
    <source>
        <dbReference type="EMBL" id="QOZ71213.1"/>
    </source>
</evidence>
<dbReference type="EMBL" id="CP030050">
    <property type="protein sequence ID" value="QOZ71213.1"/>
    <property type="molecule type" value="Genomic_DNA"/>
</dbReference>
<protein>
    <submittedName>
        <fullName evidence="1">Uncharacterized protein</fullName>
    </submittedName>
</protein>
<organism evidence="1 2">
    <name type="scientific">Bradyrhizobium arachidis</name>
    <dbReference type="NCBI Taxonomy" id="858423"/>
    <lineage>
        <taxon>Bacteria</taxon>
        <taxon>Pseudomonadati</taxon>
        <taxon>Pseudomonadota</taxon>
        <taxon>Alphaproteobacteria</taxon>
        <taxon>Hyphomicrobiales</taxon>
        <taxon>Nitrobacteraceae</taxon>
        <taxon>Bradyrhizobium</taxon>
    </lineage>
</organism>
<dbReference type="InterPro" id="IPR021341">
    <property type="entry name" value="DUF2958"/>
</dbReference>
<evidence type="ECO:0000313" key="2">
    <source>
        <dbReference type="Proteomes" id="UP000594015"/>
    </source>
</evidence>
<sequence length="122" mass="13583">MNCATYPIVDLLKRSDWERLDVQRRSPHGGRTRPTLGERNQRRCHVPVAKFFTPAQAAWLITEVDPNEPDRLFGLCDLGQGCPELGYVLSYSICRLRQFVGISGSAFPGPAPRLSRGLQDGG</sequence>
<proteinExistence type="predicted"/>